<reference evidence="7" key="1">
    <citation type="journal article" date="2019" name="Int. J. Syst. Evol. Microbiol.">
        <title>The Global Catalogue of Microorganisms (GCM) 10K type strain sequencing project: providing services to taxonomists for standard genome sequencing and annotation.</title>
        <authorList>
            <consortium name="The Broad Institute Genomics Platform"/>
            <consortium name="The Broad Institute Genome Sequencing Center for Infectious Disease"/>
            <person name="Wu L."/>
            <person name="Ma J."/>
        </authorList>
    </citation>
    <scope>NUCLEOTIDE SEQUENCE [LARGE SCALE GENOMIC DNA]</scope>
    <source>
        <strain evidence="7">CGMCC 4.7106</strain>
    </source>
</reference>
<dbReference type="PANTHER" id="PTHR45825:SF11">
    <property type="entry name" value="ALPHA AMYLASE DOMAIN-CONTAINING PROTEIN"/>
    <property type="match status" value="1"/>
</dbReference>
<gene>
    <name evidence="6" type="ORF">ACFSSA_07045</name>
</gene>
<evidence type="ECO:0000256" key="4">
    <source>
        <dbReference type="ARBA" id="ARBA00022679"/>
    </source>
</evidence>
<keyword evidence="4 6" id="KW-0808">Transferase</keyword>
<dbReference type="Proteomes" id="UP001597375">
    <property type="component" value="Unassembled WGS sequence"/>
</dbReference>
<protein>
    <recommendedName>
        <fullName evidence="2">starch synthase</fullName>
        <ecNumber evidence="2">2.4.1.21</ecNumber>
    </recommendedName>
</protein>
<dbReference type="PANTHER" id="PTHR45825">
    <property type="entry name" value="GRANULE-BOUND STARCH SYNTHASE 1, CHLOROPLASTIC/AMYLOPLASTIC"/>
    <property type="match status" value="1"/>
</dbReference>
<dbReference type="Pfam" id="PF13692">
    <property type="entry name" value="Glyco_trans_1_4"/>
    <property type="match status" value="1"/>
</dbReference>
<dbReference type="SUPFAM" id="SSF53756">
    <property type="entry name" value="UDP-Glycosyltransferase/glycogen phosphorylase"/>
    <property type="match status" value="1"/>
</dbReference>
<dbReference type="RefSeq" id="WP_386819639.1">
    <property type="nucleotide sequence ID" value="NZ_JBHUIT010000008.1"/>
</dbReference>
<proteinExistence type="predicted"/>
<keyword evidence="3 6" id="KW-0328">Glycosyltransferase</keyword>
<keyword evidence="7" id="KW-1185">Reference proteome</keyword>
<dbReference type="EC" id="2.4.1.21" evidence="2"/>
<evidence type="ECO:0000313" key="6">
    <source>
        <dbReference type="EMBL" id="MFD2256424.1"/>
    </source>
</evidence>
<comment type="caution">
    <text evidence="6">The sequence shown here is derived from an EMBL/GenBank/DDBJ whole genome shotgun (WGS) entry which is preliminary data.</text>
</comment>
<dbReference type="EMBL" id="JBHUIT010000008">
    <property type="protein sequence ID" value="MFD2256424.1"/>
    <property type="molecule type" value="Genomic_DNA"/>
</dbReference>
<dbReference type="Pfam" id="PF08323">
    <property type="entry name" value="Glyco_transf_5"/>
    <property type="match status" value="1"/>
</dbReference>
<dbReference type="GO" id="GO:0009011">
    <property type="term" value="F:alpha-1,4-glucan glucosyltransferase (ADP-glucose donor) activity"/>
    <property type="evidence" value="ECO:0007669"/>
    <property type="project" value="UniProtKB-EC"/>
</dbReference>
<evidence type="ECO:0000256" key="3">
    <source>
        <dbReference type="ARBA" id="ARBA00022676"/>
    </source>
</evidence>
<accession>A0ABW5D8Y0</accession>
<evidence type="ECO:0000256" key="1">
    <source>
        <dbReference type="ARBA" id="ARBA00001478"/>
    </source>
</evidence>
<feature type="domain" description="Starch synthase catalytic" evidence="5">
    <location>
        <begin position="3"/>
        <end position="215"/>
    </location>
</feature>
<evidence type="ECO:0000313" key="7">
    <source>
        <dbReference type="Proteomes" id="UP001597375"/>
    </source>
</evidence>
<evidence type="ECO:0000259" key="5">
    <source>
        <dbReference type="Pfam" id="PF08323"/>
    </source>
</evidence>
<organism evidence="6 7">
    <name type="scientific">Luteolibacter algae</name>
    <dbReference type="NCBI Taxonomy" id="454151"/>
    <lineage>
        <taxon>Bacteria</taxon>
        <taxon>Pseudomonadati</taxon>
        <taxon>Verrucomicrobiota</taxon>
        <taxon>Verrucomicrobiia</taxon>
        <taxon>Verrucomicrobiales</taxon>
        <taxon>Verrucomicrobiaceae</taxon>
        <taxon>Luteolibacter</taxon>
    </lineage>
</organism>
<dbReference type="InterPro" id="IPR013534">
    <property type="entry name" value="Starch_synth_cat_dom"/>
</dbReference>
<sequence length="480" mass="54207">MKVLLVTPEISESSYLSQDGRNSPCVKAGGLADVSALLLDSLTESGAEVHVALPHFRSLYQPGSNGHSPRLHLCKDREFYYRKSVYDGSQESNLRAALAFQRDVIHYVMPRIKPDIIHCHDWMTGLVPAAARSMGIPSIFTMHNLHDERTNLAHIEDRGIDSAEFWSHLYFERYPYSYEETRSHNTVSMLASGILAADRVNTVSPSFLEELSYRSHNCPWQVADAVQGKISAGHASGILNSLPEERSPQNDRFIFRRFNADTHVEGKRENKIELQRMLGFEQNPDIPVLFWPSRLDPMQKGCQLLAEILEDLVKANADSGIQIVFVADGPFSRHFEDIVSIGKLHDHVAIRKFHEPFSRLAYAASDFVLMPSSFEPCGLAQMIGQRYGSIPIVHSTGGLRDTVTSLNWEENQGSGFPFEVHNSEGLRWAIDRALEFHRQSPELRDSQRARIMKDAVCAFSPEKMIDSYVSMYRSLVPFEA</sequence>
<name>A0ABW5D8Y0_9BACT</name>
<comment type="catalytic activity">
    <reaction evidence="1">
        <text>[(1-&gt;4)-alpha-D-glucosyl](n) + ADP-alpha-D-glucose = [(1-&gt;4)-alpha-D-glucosyl](n+1) + ADP + H(+)</text>
        <dbReference type="Rhea" id="RHEA:18189"/>
        <dbReference type="Rhea" id="RHEA-COMP:9584"/>
        <dbReference type="Rhea" id="RHEA-COMP:9587"/>
        <dbReference type="ChEBI" id="CHEBI:15378"/>
        <dbReference type="ChEBI" id="CHEBI:15444"/>
        <dbReference type="ChEBI" id="CHEBI:57498"/>
        <dbReference type="ChEBI" id="CHEBI:456216"/>
        <dbReference type="EC" id="2.4.1.21"/>
    </reaction>
</comment>
<evidence type="ECO:0000256" key="2">
    <source>
        <dbReference type="ARBA" id="ARBA00012588"/>
    </source>
</evidence>
<dbReference type="Gene3D" id="3.40.50.2000">
    <property type="entry name" value="Glycogen Phosphorylase B"/>
    <property type="match status" value="3"/>
</dbReference>